<dbReference type="RefSeq" id="WP_156511667.1">
    <property type="nucleotide sequence ID" value="NZ_CP135915.1"/>
</dbReference>
<evidence type="ECO:0000313" key="2">
    <source>
        <dbReference type="EMBL" id="SFA62308.1"/>
    </source>
</evidence>
<dbReference type="GeneID" id="85487863"/>
<gene>
    <name evidence="1" type="ORF">HQ605_02765</name>
    <name evidence="2" type="ORF">SAMN05444374_12219</name>
</gene>
<organism evidence="2 3">
    <name type="scientific">Rhodococcoides kroppenstedtii</name>
    <dbReference type="NCBI Taxonomy" id="293050"/>
    <lineage>
        <taxon>Bacteria</taxon>
        <taxon>Bacillati</taxon>
        <taxon>Actinomycetota</taxon>
        <taxon>Actinomycetes</taxon>
        <taxon>Mycobacteriales</taxon>
        <taxon>Nocardiaceae</taxon>
        <taxon>Rhodococcoides</taxon>
    </lineage>
</organism>
<dbReference type="EMBL" id="JABUKG010000002">
    <property type="protein sequence ID" value="MBY6319739.1"/>
    <property type="molecule type" value="Genomic_DNA"/>
</dbReference>
<evidence type="ECO:0000313" key="1">
    <source>
        <dbReference type="EMBL" id="MBY6319739.1"/>
    </source>
</evidence>
<reference evidence="1 4" key="2">
    <citation type="submission" date="2020-06" db="EMBL/GenBank/DDBJ databases">
        <title>Taxonomy, biology and ecology of Rhodococcus bacteria occurring in California pistachio and other woody hosts as revealed by genome sequence analyses.</title>
        <authorList>
            <person name="Gai Y."/>
            <person name="Riely B."/>
        </authorList>
    </citation>
    <scope>NUCLEOTIDE SEQUENCE [LARGE SCALE GENOMIC DNA]</scope>
    <source>
        <strain evidence="1 4">BP-284</strain>
    </source>
</reference>
<evidence type="ECO:0000313" key="4">
    <source>
        <dbReference type="Proteomes" id="UP001520140"/>
    </source>
</evidence>
<dbReference type="Proteomes" id="UP001520140">
    <property type="component" value="Unassembled WGS sequence"/>
</dbReference>
<sequence length="52" mass="5755">MIFNYDLQNAIVAFVDSLRPTADLQRAIYLDAVSGFATTVSNFLTSIGYPPR</sequence>
<accession>A0A1I0UE22</accession>
<evidence type="ECO:0000313" key="3">
    <source>
        <dbReference type="Proteomes" id="UP000182054"/>
    </source>
</evidence>
<keyword evidence="4" id="KW-1185">Reference proteome</keyword>
<reference evidence="2 3" key="1">
    <citation type="submission" date="2016-10" db="EMBL/GenBank/DDBJ databases">
        <authorList>
            <person name="de Groot N.N."/>
        </authorList>
    </citation>
    <scope>NUCLEOTIDE SEQUENCE [LARGE SCALE GENOMIC DNA]</scope>
    <source>
        <strain evidence="2 3">DSM 44908</strain>
    </source>
</reference>
<dbReference type="EMBL" id="FOJN01000022">
    <property type="protein sequence ID" value="SFA62308.1"/>
    <property type="molecule type" value="Genomic_DNA"/>
</dbReference>
<protein>
    <submittedName>
        <fullName evidence="2">Uncharacterized protein</fullName>
    </submittedName>
</protein>
<dbReference type="AlphaFoldDB" id="A0A1I0UE22"/>
<dbReference type="Proteomes" id="UP000182054">
    <property type="component" value="Unassembled WGS sequence"/>
</dbReference>
<proteinExistence type="predicted"/>
<name>A0A1I0UE22_9NOCA</name>